<reference evidence="2 3" key="1">
    <citation type="submission" date="2024-09" db="EMBL/GenBank/DDBJ databases">
        <title>Chromosome-scale assembly of Riccia sorocarpa.</title>
        <authorList>
            <person name="Paukszto L."/>
        </authorList>
    </citation>
    <scope>NUCLEOTIDE SEQUENCE [LARGE SCALE GENOMIC DNA]</scope>
    <source>
        <strain evidence="2">LP-2024</strain>
        <tissue evidence="2">Aerial parts of the thallus</tissue>
    </source>
</reference>
<dbReference type="InterPro" id="IPR004314">
    <property type="entry name" value="Neprosin"/>
</dbReference>
<dbReference type="AlphaFoldDB" id="A0ABD3GD18"/>
<dbReference type="PANTHER" id="PTHR31589:SF223">
    <property type="entry name" value="PROTEIN, PUTATIVE (DUF239)-RELATED"/>
    <property type="match status" value="1"/>
</dbReference>
<organism evidence="2 3">
    <name type="scientific">Riccia sorocarpa</name>
    <dbReference type="NCBI Taxonomy" id="122646"/>
    <lineage>
        <taxon>Eukaryota</taxon>
        <taxon>Viridiplantae</taxon>
        <taxon>Streptophyta</taxon>
        <taxon>Embryophyta</taxon>
        <taxon>Marchantiophyta</taxon>
        <taxon>Marchantiopsida</taxon>
        <taxon>Marchantiidae</taxon>
        <taxon>Marchantiales</taxon>
        <taxon>Ricciaceae</taxon>
        <taxon>Riccia</taxon>
    </lineage>
</organism>
<accession>A0ABD3GD18</accession>
<evidence type="ECO:0000313" key="3">
    <source>
        <dbReference type="Proteomes" id="UP001633002"/>
    </source>
</evidence>
<dbReference type="EMBL" id="JBJQOH010000008">
    <property type="protein sequence ID" value="KAL3676349.1"/>
    <property type="molecule type" value="Genomic_DNA"/>
</dbReference>
<dbReference type="Proteomes" id="UP001633002">
    <property type="component" value="Unassembled WGS sequence"/>
</dbReference>
<comment type="caution">
    <text evidence="2">The sequence shown here is derived from an EMBL/GenBank/DDBJ whole genome shotgun (WGS) entry which is preliminary data.</text>
</comment>
<evidence type="ECO:0000259" key="1">
    <source>
        <dbReference type="PROSITE" id="PS52045"/>
    </source>
</evidence>
<name>A0ABD3GD18_9MARC</name>
<protein>
    <recommendedName>
        <fullName evidence="1">Neprosin PEP catalytic domain-containing protein</fullName>
    </recommendedName>
</protein>
<keyword evidence="3" id="KW-1185">Reference proteome</keyword>
<dbReference type="InterPro" id="IPR053168">
    <property type="entry name" value="Glutamic_endopeptidase"/>
</dbReference>
<evidence type="ECO:0000313" key="2">
    <source>
        <dbReference type="EMBL" id="KAL3676349.1"/>
    </source>
</evidence>
<dbReference type="PANTHER" id="PTHR31589">
    <property type="entry name" value="PROTEIN, PUTATIVE (DUF239)-RELATED-RELATED"/>
    <property type="match status" value="1"/>
</dbReference>
<dbReference type="Gene3D" id="3.90.1320.10">
    <property type="entry name" value="Outer-capsid protein sigma 3, large lobe"/>
    <property type="match status" value="1"/>
</dbReference>
<feature type="domain" description="Neprosin PEP catalytic" evidence="1">
    <location>
        <begin position="67"/>
        <end position="331"/>
    </location>
</feature>
<gene>
    <name evidence="2" type="ORF">R1sor_026297</name>
</gene>
<dbReference type="Pfam" id="PF03080">
    <property type="entry name" value="Neprosin"/>
    <property type="match status" value="1"/>
</dbReference>
<proteinExistence type="predicted"/>
<dbReference type="PROSITE" id="PS52045">
    <property type="entry name" value="NEPROSIN_PEP_CD"/>
    <property type="match status" value="1"/>
</dbReference>
<sequence length="332" mass="36682">MEVKLAEQTFKSEVGSCPEGMIPILRNQRPNSRTRGDIRQGIDSSHGHFQHKLTVNASEADPANLHDATVAHEYAKYQFSSGSALYRGAKGYFNVWKPSVEASYEFSLTQLRLAAGSSVQKDLNTIDVGWRVYNSTYYDALPHLFISWTTINGESEGCYDLQCPGFVQISSKVVVGGSLSASLSQTNGPQYEMQVIVFWDRGTDAWWLHVNGEYVGYWPNSLFTSLKAGANSVEWGGEILNGGNGSTHTKTDMGSGEFAQLGWQRAAFIRSLMTVTSTPQQVFVDAPLVPSKVITTKANCYSEQIFHDSSSPGDWRTWMYYGGPGLTYDCPT</sequence>